<dbReference type="HOGENOM" id="CLU_055120_2_0_6"/>
<evidence type="ECO:0000259" key="4">
    <source>
        <dbReference type="Pfam" id="PF02342"/>
    </source>
</evidence>
<dbReference type="CDD" id="cd06974">
    <property type="entry name" value="TerD_like"/>
    <property type="match status" value="1"/>
</dbReference>
<gene>
    <name evidence="5" type="primary">terE</name>
    <name evidence="5" type="ordered locus">YpsIP31758_3784</name>
</gene>
<sequence>MAVSLVKGGNVSLTKEAPTMNIAVVGLGWDARVTDGSEFDLDASVFMVGENGKVLSDQHFIFFNNKVSPCGSVVHQGDNRTGAGEGDDEQIKIDLKKVPADVKKIVFSVTIYDAEARKQNFGMVSNSFMRVVNEDNSAEIARFDLSEDASTETAMIFGELYRNNDEWKFKAVGQGFAGGLSALASQHGVSV</sequence>
<dbReference type="Gene3D" id="2.60.60.30">
    <property type="entry name" value="sav2460 like domains"/>
    <property type="match status" value="1"/>
</dbReference>
<proteinExistence type="inferred from homology"/>
<dbReference type="FunFam" id="2.60.60.30:FF:000001">
    <property type="entry name" value="Tellurium resistance protein TerD"/>
    <property type="match status" value="1"/>
</dbReference>
<dbReference type="AlphaFoldDB" id="A0A0U1R1M8"/>
<comment type="function">
    <text evidence="3">Not known; seems to contribute to the tellurium resistance (Ter) mechanism. Also involved in phage inhibition (Phi) and colicin resistance (PacB).</text>
</comment>
<evidence type="ECO:0000313" key="6">
    <source>
        <dbReference type="Proteomes" id="UP000002412"/>
    </source>
</evidence>
<evidence type="ECO:0000256" key="2">
    <source>
        <dbReference type="ARBA" id="ARBA00022686"/>
    </source>
</evidence>
<evidence type="ECO:0000256" key="3">
    <source>
        <dbReference type="ARBA" id="ARBA00055880"/>
    </source>
</evidence>
<dbReference type="RefSeq" id="WP_012105841.1">
    <property type="nucleotide sequence ID" value="NC_009708.1"/>
</dbReference>
<name>A0A0U1R1M8_YERP3</name>
<dbReference type="PANTHER" id="PTHR32097:SF4">
    <property type="entry name" value="GENERAL STRESS PROTEIN 16U"/>
    <property type="match status" value="1"/>
</dbReference>
<organism evidence="5 6">
    <name type="scientific">Yersinia pseudotuberculosis serotype O:1b (strain IP 31758)</name>
    <dbReference type="NCBI Taxonomy" id="349747"/>
    <lineage>
        <taxon>Bacteria</taxon>
        <taxon>Pseudomonadati</taxon>
        <taxon>Pseudomonadota</taxon>
        <taxon>Gammaproteobacteria</taxon>
        <taxon>Enterobacterales</taxon>
        <taxon>Yersiniaceae</taxon>
        <taxon>Yersinia</taxon>
    </lineage>
</organism>
<dbReference type="InterPro" id="IPR003325">
    <property type="entry name" value="TerD"/>
</dbReference>
<protein>
    <submittedName>
        <fullName evidence="5">Tellurium resistance protein</fullName>
    </submittedName>
</protein>
<evidence type="ECO:0000313" key="5">
    <source>
        <dbReference type="EMBL" id="ABS49116.1"/>
    </source>
</evidence>
<dbReference type="KEGG" id="ypi:YpsIP31758_3784"/>
<accession>A0A0U1R1M8</accession>
<dbReference type="Pfam" id="PF02342">
    <property type="entry name" value="TerD"/>
    <property type="match status" value="1"/>
</dbReference>
<dbReference type="EMBL" id="CP000720">
    <property type="protein sequence ID" value="ABS49116.1"/>
    <property type="molecule type" value="Genomic_DNA"/>
</dbReference>
<dbReference type="Proteomes" id="UP000002412">
    <property type="component" value="Chromosome"/>
</dbReference>
<comment type="similarity">
    <text evidence="1">Belongs to the CAPAB/TerDEXZ family.</text>
</comment>
<dbReference type="GO" id="GO:0046690">
    <property type="term" value="P:response to tellurium ion"/>
    <property type="evidence" value="ECO:0007669"/>
    <property type="project" value="UniProtKB-KW"/>
</dbReference>
<dbReference type="GeneID" id="96663845"/>
<reference evidence="5 6" key="1">
    <citation type="journal article" date="2007" name="PLoS Genet.">
        <title>The complete genome sequence of Yersinia pseudotuberculosis IP31758, the causative agent of Far East scarlet-like fever.</title>
        <authorList>
            <person name="Eppinger M."/>
            <person name="Rosovitz M.J."/>
            <person name="Fricke W.F."/>
            <person name="Rasko D.A."/>
            <person name="Kokorina G."/>
            <person name="Fayolle C."/>
            <person name="Lindler L.E."/>
            <person name="Carniel E."/>
            <person name="Ravel J."/>
        </authorList>
    </citation>
    <scope>NUCLEOTIDE SEQUENCE [LARGE SCALE GENOMIC DNA]</scope>
    <source>
        <strain evidence="5 6">IP 31758</strain>
    </source>
</reference>
<dbReference type="InterPro" id="IPR051324">
    <property type="entry name" value="Stress/Tellurium_Resist"/>
</dbReference>
<dbReference type="PANTHER" id="PTHR32097">
    <property type="entry name" value="CAMP-BINDING PROTEIN 1-RELATED"/>
    <property type="match status" value="1"/>
</dbReference>
<evidence type="ECO:0000256" key="1">
    <source>
        <dbReference type="ARBA" id="ARBA00008775"/>
    </source>
</evidence>
<feature type="domain" description="TerD" evidence="4">
    <location>
        <begin position="1"/>
        <end position="187"/>
    </location>
</feature>
<keyword evidence="2" id="KW-0778">Tellurium resistance</keyword>